<name>A0A840Q0N9_URETH</name>
<comment type="caution">
    <text evidence="1">The sequence shown here is derived from an EMBL/GenBank/DDBJ whole genome shotgun (WGS) entry which is preliminary data.</text>
</comment>
<evidence type="ECO:0000313" key="2">
    <source>
        <dbReference type="Proteomes" id="UP000557217"/>
    </source>
</evidence>
<evidence type="ECO:0008006" key="3">
    <source>
        <dbReference type="Google" id="ProtNLM"/>
    </source>
</evidence>
<organism evidence="1 2">
    <name type="scientific">Ureibacillus thermosphaericus</name>
    <dbReference type="NCBI Taxonomy" id="51173"/>
    <lineage>
        <taxon>Bacteria</taxon>
        <taxon>Bacillati</taxon>
        <taxon>Bacillota</taxon>
        <taxon>Bacilli</taxon>
        <taxon>Bacillales</taxon>
        <taxon>Caryophanaceae</taxon>
        <taxon>Ureibacillus</taxon>
    </lineage>
</organism>
<proteinExistence type="predicted"/>
<dbReference type="RefSeq" id="WP_168412143.1">
    <property type="nucleotide sequence ID" value="NZ_JAAXPW010000008.1"/>
</dbReference>
<keyword evidence="2" id="KW-1185">Reference proteome</keyword>
<protein>
    <recommendedName>
        <fullName evidence="3">Phage protein</fullName>
    </recommendedName>
</protein>
<sequence length="100" mass="11336">MPTVFENLGFKATVTNDKLKIEIPIRNLVEGFKDSTNNYDGSIVKRGCRQEFAKYVAQALVDGSNPDTGDSPIMEAIEKTFEELFEGAEDFIKYQNEEDY</sequence>
<gene>
    <name evidence="1" type="ORF">HNR36_001022</name>
</gene>
<reference evidence="1 2" key="1">
    <citation type="submission" date="2020-08" db="EMBL/GenBank/DDBJ databases">
        <title>Genomic Encyclopedia of Type Strains, Phase IV (KMG-IV): sequencing the most valuable type-strain genomes for metagenomic binning, comparative biology and taxonomic classification.</title>
        <authorList>
            <person name="Goeker M."/>
        </authorList>
    </citation>
    <scope>NUCLEOTIDE SEQUENCE [LARGE SCALE GENOMIC DNA]</scope>
    <source>
        <strain evidence="1 2">DSM 10633</strain>
    </source>
</reference>
<dbReference type="EMBL" id="JACHGZ010000008">
    <property type="protein sequence ID" value="MBB5148636.1"/>
    <property type="molecule type" value="Genomic_DNA"/>
</dbReference>
<dbReference type="AlphaFoldDB" id="A0A840Q0N9"/>
<evidence type="ECO:0000313" key="1">
    <source>
        <dbReference type="EMBL" id="MBB5148636.1"/>
    </source>
</evidence>
<accession>A0A840Q0N9</accession>
<dbReference type="Proteomes" id="UP000557217">
    <property type="component" value="Unassembled WGS sequence"/>
</dbReference>